<protein>
    <submittedName>
        <fullName evidence="1">Uncharacterized protein</fullName>
    </submittedName>
</protein>
<proteinExistence type="predicted"/>
<name>A0ABQ8K4G5_9APHY</name>
<dbReference type="EMBL" id="JADCUA010000024">
    <property type="protein sequence ID" value="KAH9831751.1"/>
    <property type="molecule type" value="Genomic_DNA"/>
</dbReference>
<evidence type="ECO:0000313" key="2">
    <source>
        <dbReference type="Proteomes" id="UP000814176"/>
    </source>
</evidence>
<organism evidence="1 2">
    <name type="scientific">Rhodofomes roseus</name>
    <dbReference type="NCBI Taxonomy" id="34475"/>
    <lineage>
        <taxon>Eukaryota</taxon>
        <taxon>Fungi</taxon>
        <taxon>Dikarya</taxon>
        <taxon>Basidiomycota</taxon>
        <taxon>Agaricomycotina</taxon>
        <taxon>Agaricomycetes</taxon>
        <taxon>Polyporales</taxon>
        <taxon>Rhodofomes</taxon>
    </lineage>
</organism>
<keyword evidence="2" id="KW-1185">Reference proteome</keyword>
<comment type="caution">
    <text evidence="1">The sequence shown here is derived from an EMBL/GenBank/DDBJ whole genome shotgun (WGS) entry which is preliminary data.</text>
</comment>
<sequence>MTGCYWASRILDFDLLGSKGHGPIDEDEWMEMNGVDVQGMRTSTLLQRWRDGPVRAAIFLTIRPMPSGLSAALFSYPSSGRLRMGVSVKLLSHPGPESATIVARTAQPEELRADTQPSARLSFPPRRWAKEVLDSGITVRCAPGRFSPHSVGTTARPRELLYLQATTKVYTNARANKSAQLSQCRRPVTTTDNRLPTPPRGWNAVGQRRQAMASRVALGWRGVELARRCDRQPLPTHFVQRVRSACGLRERRKDLQRQDTVAATDVGEEERKDVDWRLLVRLTTRKSSASLNPNCVSRAVRDVTACTIEHGALRLTRDVRSVTQEVWITVGTAFLTPRRTPWTWKRNGIGGSGSRQR</sequence>
<evidence type="ECO:0000313" key="1">
    <source>
        <dbReference type="EMBL" id="KAH9831751.1"/>
    </source>
</evidence>
<dbReference type="RefSeq" id="XP_047774848.1">
    <property type="nucleotide sequence ID" value="XM_047921787.1"/>
</dbReference>
<gene>
    <name evidence="1" type="ORF">C8Q71DRAFT_726638</name>
</gene>
<dbReference type="Proteomes" id="UP000814176">
    <property type="component" value="Unassembled WGS sequence"/>
</dbReference>
<dbReference type="GeneID" id="72002519"/>
<accession>A0ABQ8K4G5</accession>
<reference evidence="1 2" key="1">
    <citation type="journal article" date="2021" name="Environ. Microbiol.">
        <title>Gene family expansions and transcriptome signatures uncover fungal adaptations to wood decay.</title>
        <authorList>
            <person name="Hage H."/>
            <person name="Miyauchi S."/>
            <person name="Viragh M."/>
            <person name="Drula E."/>
            <person name="Min B."/>
            <person name="Chaduli D."/>
            <person name="Navarro D."/>
            <person name="Favel A."/>
            <person name="Norest M."/>
            <person name="Lesage-Meessen L."/>
            <person name="Balint B."/>
            <person name="Merenyi Z."/>
            <person name="de Eugenio L."/>
            <person name="Morin E."/>
            <person name="Martinez A.T."/>
            <person name="Baldrian P."/>
            <person name="Stursova M."/>
            <person name="Martinez M.J."/>
            <person name="Novotny C."/>
            <person name="Magnuson J.K."/>
            <person name="Spatafora J.W."/>
            <person name="Maurice S."/>
            <person name="Pangilinan J."/>
            <person name="Andreopoulos W."/>
            <person name="LaButti K."/>
            <person name="Hundley H."/>
            <person name="Na H."/>
            <person name="Kuo A."/>
            <person name="Barry K."/>
            <person name="Lipzen A."/>
            <person name="Henrissat B."/>
            <person name="Riley R."/>
            <person name="Ahrendt S."/>
            <person name="Nagy L.G."/>
            <person name="Grigoriev I.V."/>
            <person name="Martin F."/>
            <person name="Rosso M.N."/>
        </authorList>
    </citation>
    <scope>NUCLEOTIDE SEQUENCE [LARGE SCALE GENOMIC DNA]</scope>
    <source>
        <strain evidence="1 2">CIRM-BRFM 1785</strain>
    </source>
</reference>